<reference evidence="1 2" key="1">
    <citation type="submission" date="2014-04" db="EMBL/GenBank/DDBJ databases">
        <authorList>
            <consortium name="International Citrus Genome Consortium"/>
            <person name="Gmitter F."/>
            <person name="Chen C."/>
            <person name="Farmerie W."/>
            <person name="Harkins T."/>
            <person name="Desany B."/>
            <person name="Mohiuddin M."/>
            <person name="Kodira C."/>
            <person name="Borodovsky M."/>
            <person name="Lomsadze A."/>
            <person name="Burns P."/>
            <person name="Jenkins J."/>
            <person name="Prochnik S."/>
            <person name="Shu S."/>
            <person name="Chapman J."/>
            <person name="Pitluck S."/>
            <person name="Schmutz J."/>
            <person name="Rokhsar D."/>
        </authorList>
    </citation>
    <scope>NUCLEOTIDE SEQUENCE</scope>
</reference>
<gene>
    <name evidence="1" type="ORF">CISIN_1g0013681mg</name>
</gene>
<protein>
    <recommendedName>
        <fullName evidence="3">Clathrin/coatomer adaptor adaptin-like N-terminal domain-containing protein</fullName>
    </recommendedName>
</protein>
<proteinExistence type="predicted"/>
<evidence type="ECO:0000313" key="2">
    <source>
        <dbReference type="Proteomes" id="UP000027120"/>
    </source>
</evidence>
<dbReference type="InterPro" id="IPR044218">
    <property type="entry name" value="SWEETIE"/>
</dbReference>
<evidence type="ECO:0008006" key="3">
    <source>
        <dbReference type="Google" id="ProtNLM"/>
    </source>
</evidence>
<dbReference type="AlphaFoldDB" id="A0A067EYL8"/>
<keyword evidence="2" id="KW-1185">Reference proteome</keyword>
<dbReference type="Proteomes" id="UP000027120">
    <property type="component" value="Unassembled WGS sequence"/>
</dbReference>
<dbReference type="PANTHER" id="PTHR46975">
    <property type="entry name" value="PROTEIN SWEETIE"/>
    <property type="match status" value="1"/>
</dbReference>
<dbReference type="EMBL" id="KK784943">
    <property type="protein sequence ID" value="KDO58980.1"/>
    <property type="molecule type" value="Genomic_DNA"/>
</dbReference>
<name>A0A067EYL8_CITSI</name>
<evidence type="ECO:0000313" key="1">
    <source>
        <dbReference type="EMBL" id="KDO58980.1"/>
    </source>
</evidence>
<dbReference type="GO" id="GO:0005975">
    <property type="term" value="P:carbohydrate metabolic process"/>
    <property type="evidence" value="ECO:0007669"/>
    <property type="project" value="InterPro"/>
</dbReference>
<dbReference type="PANTHER" id="PTHR46975:SF2">
    <property type="entry name" value="PROTEIN SWEETIE"/>
    <property type="match status" value="1"/>
</dbReference>
<feature type="non-terminal residue" evidence="1">
    <location>
        <position position="1"/>
    </location>
</feature>
<sequence length="103" mass="11975">SVRFTQQLVLFAPQAVSVHSHVQTLLSTLSSRQPILRHLAVSTLRHLIEKDPDSVIEERIEGNLFHMLDEETDSEYVKSYTLCLAYFSSFYAFYLENEYLPCF</sequence>
<accession>A0A067EYL8</accession>
<dbReference type="InterPro" id="IPR016024">
    <property type="entry name" value="ARM-type_fold"/>
</dbReference>
<organism evidence="1 2">
    <name type="scientific">Citrus sinensis</name>
    <name type="common">Sweet orange</name>
    <name type="synonym">Citrus aurantium var. sinensis</name>
    <dbReference type="NCBI Taxonomy" id="2711"/>
    <lineage>
        <taxon>Eukaryota</taxon>
        <taxon>Viridiplantae</taxon>
        <taxon>Streptophyta</taxon>
        <taxon>Embryophyta</taxon>
        <taxon>Tracheophyta</taxon>
        <taxon>Spermatophyta</taxon>
        <taxon>Magnoliopsida</taxon>
        <taxon>eudicotyledons</taxon>
        <taxon>Gunneridae</taxon>
        <taxon>Pentapetalae</taxon>
        <taxon>rosids</taxon>
        <taxon>malvids</taxon>
        <taxon>Sapindales</taxon>
        <taxon>Rutaceae</taxon>
        <taxon>Aurantioideae</taxon>
        <taxon>Citrus</taxon>
    </lineage>
</organism>
<dbReference type="SUPFAM" id="SSF48371">
    <property type="entry name" value="ARM repeat"/>
    <property type="match status" value="1"/>
</dbReference>